<organism evidence="4 5">
    <name type="scientific">Rhizobium meliloti</name>
    <name type="common">Ensifer meliloti</name>
    <name type="synonym">Sinorhizobium meliloti</name>
    <dbReference type="NCBI Taxonomy" id="382"/>
    <lineage>
        <taxon>Bacteria</taxon>
        <taxon>Pseudomonadati</taxon>
        <taxon>Pseudomonadota</taxon>
        <taxon>Alphaproteobacteria</taxon>
        <taxon>Hyphomicrobiales</taxon>
        <taxon>Rhizobiaceae</taxon>
        <taxon>Sinorhizobium/Ensifer group</taxon>
        <taxon>Sinorhizobium</taxon>
    </lineage>
</organism>
<dbReference type="PANTHER" id="PTHR32309">
    <property type="entry name" value="TYROSINE-PROTEIN KINASE"/>
    <property type="match status" value="1"/>
</dbReference>
<protein>
    <submittedName>
        <fullName evidence="4">AAA family ATPase</fullName>
    </submittedName>
</protein>
<dbReference type="InterPro" id="IPR050445">
    <property type="entry name" value="Bact_polysacc_biosynth/exp"/>
</dbReference>
<evidence type="ECO:0000313" key="4">
    <source>
        <dbReference type="EMBL" id="MQW37654.1"/>
    </source>
</evidence>
<dbReference type="GO" id="GO:0005886">
    <property type="term" value="C:plasma membrane"/>
    <property type="evidence" value="ECO:0007669"/>
    <property type="project" value="TreeGrafter"/>
</dbReference>
<dbReference type="EMBL" id="WISR01000275">
    <property type="protein sequence ID" value="MQW37654.1"/>
    <property type="molecule type" value="Genomic_DNA"/>
</dbReference>
<dbReference type="RefSeq" id="WP_013850916.1">
    <property type="nucleotide sequence ID" value="NZ_CP021810.1"/>
</dbReference>
<dbReference type="PANTHER" id="PTHR32309:SF13">
    <property type="entry name" value="FERRIC ENTEROBACTIN TRANSPORT PROTEIN FEPE"/>
    <property type="match status" value="1"/>
</dbReference>
<dbReference type="InterPro" id="IPR002586">
    <property type="entry name" value="CobQ/CobB/MinD/ParA_Nub-bd_dom"/>
</dbReference>
<reference evidence="4 5" key="1">
    <citation type="journal article" date="2013" name="Genome Biol.">
        <title>Comparative genomics of the core and accessory genomes of 48 Sinorhizobium strains comprising five genospecies.</title>
        <authorList>
            <person name="Sugawara M."/>
            <person name="Epstein B."/>
            <person name="Badgley B.D."/>
            <person name="Unno T."/>
            <person name="Xu L."/>
            <person name="Reese J."/>
            <person name="Gyaneshwar P."/>
            <person name="Denny R."/>
            <person name="Mudge J."/>
            <person name="Bharti A.K."/>
            <person name="Farmer A.D."/>
            <person name="May G.D."/>
            <person name="Woodward J.E."/>
            <person name="Medigue C."/>
            <person name="Vallenet D."/>
            <person name="Lajus A."/>
            <person name="Rouy Z."/>
            <person name="Martinez-Vaz B."/>
            <person name="Tiffin P."/>
            <person name="Young N.D."/>
            <person name="Sadowsky M.J."/>
        </authorList>
    </citation>
    <scope>NUCLEOTIDE SEQUENCE [LARGE SCALE GENOMIC DNA]</scope>
    <source>
        <strain evidence="4 5">N6B1</strain>
    </source>
</reference>
<dbReference type="Pfam" id="PF01656">
    <property type="entry name" value="CbiA"/>
    <property type="match status" value="1"/>
</dbReference>
<dbReference type="GO" id="GO:0004713">
    <property type="term" value="F:protein tyrosine kinase activity"/>
    <property type="evidence" value="ECO:0007669"/>
    <property type="project" value="TreeGrafter"/>
</dbReference>
<dbReference type="AlphaFoldDB" id="A0AAW9TZM4"/>
<dbReference type="InterPro" id="IPR027417">
    <property type="entry name" value="P-loop_NTPase"/>
</dbReference>
<dbReference type="Gene3D" id="3.40.50.300">
    <property type="entry name" value="P-loop containing nucleotide triphosphate hydrolases"/>
    <property type="match status" value="1"/>
</dbReference>
<evidence type="ECO:0000313" key="5">
    <source>
        <dbReference type="Proteomes" id="UP000429484"/>
    </source>
</evidence>
<dbReference type="InterPro" id="IPR005702">
    <property type="entry name" value="Wzc-like_C"/>
</dbReference>
<evidence type="ECO:0000256" key="1">
    <source>
        <dbReference type="ARBA" id="ARBA00022741"/>
    </source>
</evidence>
<dbReference type="Proteomes" id="UP000429484">
    <property type="component" value="Unassembled WGS sequence"/>
</dbReference>
<keyword evidence="2" id="KW-0067">ATP-binding</keyword>
<accession>A0AAW9TZM4</accession>
<feature type="domain" description="CobQ/CobB/MinD/ParA nucleotide binding" evidence="3">
    <location>
        <begin position="87"/>
        <end position="256"/>
    </location>
</feature>
<proteinExistence type="predicted"/>
<gene>
    <name evidence="4" type="ORF">GHK53_34155</name>
</gene>
<dbReference type="CDD" id="cd05387">
    <property type="entry name" value="BY-kinase"/>
    <property type="match status" value="1"/>
</dbReference>
<name>A0AAW9TZM4_RHIML</name>
<dbReference type="SUPFAM" id="SSF52540">
    <property type="entry name" value="P-loop containing nucleoside triphosphate hydrolases"/>
    <property type="match status" value="1"/>
</dbReference>
<comment type="caution">
    <text evidence="4">The sequence shown here is derived from an EMBL/GenBank/DDBJ whole genome shotgun (WGS) entry which is preliminary data.</text>
</comment>
<keyword evidence="1" id="KW-0547">Nucleotide-binding</keyword>
<evidence type="ECO:0000259" key="3">
    <source>
        <dbReference type="Pfam" id="PF01656"/>
    </source>
</evidence>
<sequence>MEHYEASRRELPRSELLGEQTLLACPRAGTETIWERLPPLRTDARRLALNRIVTTTSRPNPAHAAFDIIRTKLLQELTQHNWTTVGITSPTAGCGKTVVALNLAFSLANQKECRTILVDLDLKRPQLANTLGIEAPQPLARFLMGEIDIGDVFLRHGNNLAIGANKQTVSFSAELLQSRETVRVIEEMRQRMSPHVILFDMPPMLSNDDVLAFLPHVDCAILVAAAEQSTLDEVDVCEQELSERTNVLGVVLNKCRFSPEKYGY</sequence>
<evidence type="ECO:0000256" key="2">
    <source>
        <dbReference type="ARBA" id="ARBA00022840"/>
    </source>
</evidence>